<protein>
    <submittedName>
        <fullName evidence="4">RNA recognition motif. (A.k.a. RRM, RBD, or RNP domain), putative</fullName>
    </submittedName>
</protein>
<reference evidence="4 5" key="1">
    <citation type="submission" date="2020-08" db="EMBL/GenBank/DDBJ databases">
        <authorList>
            <person name="Newling K."/>
            <person name="Davey J."/>
            <person name="Forrester S."/>
        </authorList>
    </citation>
    <scope>NUCLEOTIDE SEQUENCE [LARGE SCALE GENOMIC DNA]</scope>
    <source>
        <strain evidence="5">Crithidia deanei Carvalho (ATCC PRA-265)</strain>
    </source>
</reference>
<dbReference type="GO" id="GO:0003723">
    <property type="term" value="F:RNA binding"/>
    <property type="evidence" value="ECO:0007669"/>
    <property type="project" value="UniProtKB-UniRule"/>
</dbReference>
<dbReference type="VEuPathDB" id="TriTrypDB:ADEAN_000474700"/>
<organism evidence="4 5">
    <name type="scientific">Angomonas deanei</name>
    <dbReference type="NCBI Taxonomy" id="59799"/>
    <lineage>
        <taxon>Eukaryota</taxon>
        <taxon>Discoba</taxon>
        <taxon>Euglenozoa</taxon>
        <taxon>Kinetoplastea</taxon>
        <taxon>Metakinetoplastina</taxon>
        <taxon>Trypanosomatida</taxon>
        <taxon>Trypanosomatidae</taxon>
        <taxon>Strigomonadinae</taxon>
        <taxon>Angomonas</taxon>
    </lineage>
</organism>
<evidence type="ECO:0000313" key="5">
    <source>
        <dbReference type="Proteomes" id="UP000515908"/>
    </source>
</evidence>
<dbReference type="SMART" id="SM00360">
    <property type="entry name" value="RRM"/>
    <property type="match status" value="1"/>
</dbReference>
<evidence type="ECO:0000313" key="4">
    <source>
        <dbReference type="EMBL" id="CAD2217269.1"/>
    </source>
</evidence>
<feature type="compositionally biased region" description="Basic and acidic residues" evidence="2">
    <location>
        <begin position="334"/>
        <end position="348"/>
    </location>
</feature>
<feature type="compositionally biased region" description="Low complexity" evidence="2">
    <location>
        <begin position="321"/>
        <end position="333"/>
    </location>
</feature>
<dbReference type="InterPro" id="IPR035979">
    <property type="entry name" value="RBD_domain_sf"/>
</dbReference>
<evidence type="ECO:0000256" key="2">
    <source>
        <dbReference type="SAM" id="MobiDB-lite"/>
    </source>
</evidence>
<dbReference type="AlphaFoldDB" id="A0A7G2CCM4"/>
<name>A0A7G2CCM4_9TRYP</name>
<keyword evidence="5" id="KW-1185">Reference proteome</keyword>
<dbReference type="CDD" id="cd00590">
    <property type="entry name" value="RRM_SF"/>
    <property type="match status" value="1"/>
</dbReference>
<evidence type="ECO:0000259" key="3">
    <source>
        <dbReference type="PROSITE" id="PS50102"/>
    </source>
</evidence>
<dbReference type="PROSITE" id="PS50102">
    <property type="entry name" value="RRM"/>
    <property type="match status" value="1"/>
</dbReference>
<gene>
    <name evidence="4" type="ORF">ADEAN_000474700</name>
</gene>
<feature type="compositionally biased region" description="Polar residues" evidence="2">
    <location>
        <begin position="251"/>
        <end position="264"/>
    </location>
</feature>
<dbReference type="Pfam" id="PF00076">
    <property type="entry name" value="RRM_1"/>
    <property type="match status" value="1"/>
</dbReference>
<dbReference type="SUPFAM" id="SSF54928">
    <property type="entry name" value="RNA-binding domain, RBD"/>
    <property type="match status" value="1"/>
</dbReference>
<accession>A0A7G2CCM4</accession>
<feature type="region of interest" description="Disordered" evidence="2">
    <location>
        <begin position="154"/>
        <end position="209"/>
    </location>
</feature>
<feature type="region of interest" description="Disordered" evidence="2">
    <location>
        <begin position="249"/>
        <end position="348"/>
    </location>
</feature>
<dbReference type="OrthoDB" id="4726at2759"/>
<dbReference type="Proteomes" id="UP000515908">
    <property type="component" value="Chromosome 08"/>
</dbReference>
<proteinExistence type="predicted"/>
<sequence length="348" mass="38461">MDFNDDYIPDDVYDWKEDDFRLTDEERKVKAFNEKMVARSAIYSDRLTGNKLLDQQNFRDTEQKKAQAGAVKDNLVLHVGNIRNGTTEEQFLSNFKKETVELFRLVSVKGSTFACIEFKTVHAAQMAYLMDGSIIDGRKIHIDFATEEQINRLRNGNKNEKNGGPGSPSFSRAGMGHAQSSASLDISRDAFGTQSPTMPGRGGSRSDFGSKAELTELSRDAFGVALQPSSNSSPTVSAIEKLANWRDTAPEPQTASPLTRNNANPPAETGGEESTNRKNNNNNHHRKENENNNKSGGGFASLANWRDTPQEKPTGGEGSHNNNGRKNNNNNNNKSEKKTADIGDFRNK</sequence>
<keyword evidence="1" id="KW-0694">RNA-binding</keyword>
<dbReference type="EMBL" id="LR877152">
    <property type="protein sequence ID" value="CAD2217269.1"/>
    <property type="molecule type" value="Genomic_DNA"/>
</dbReference>
<dbReference type="InterPro" id="IPR000504">
    <property type="entry name" value="RRM_dom"/>
</dbReference>
<dbReference type="Gene3D" id="3.30.70.330">
    <property type="match status" value="1"/>
</dbReference>
<feature type="domain" description="RRM" evidence="3">
    <location>
        <begin position="75"/>
        <end position="147"/>
    </location>
</feature>
<dbReference type="InterPro" id="IPR012677">
    <property type="entry name" value="Nucleotide-bd_a/b_plait_sf"/>
</dbReference>
<evidence type="ECO:0000256" key="1">
    <source>
        <dbReference type="PROSITE-ProRule" id="PRU00176"/>
    </source>
</evidence>